<dbReference type="RefSeq" id="WP_121876144.1">
    <property type="nucleotide sequence ID" value="NZ_REFJ01000002.1"/>
</dbReference>
<comment type="caution">
    <text evidence="1">The sequence shown here is derived from an EMBL/GenBank/DDBJ whole genome shotgun (WGS) entry which is preliminary data.</text>
</comment>
<evidence type="ECO:0000313" key="1">
    <source>
        <dbReference type="EMBL" id="RMA80974.1"/>
    </source>
</evidence>
<sequence>MSMVNEPAMTANFELSVEISAPLGEVWRSLIDDIGLWWPPEFFTSDKTKSIALEPFPGGRLFEDYGEHGGLLWYHVVAIEKESSLLLSGYLLPPFGGPAVTSLRVALAKSSSGVILTINDAIFGAVGGYDPVEDWRLLFEGGFKTFVERPKQ</sequence>
<dbReference type="Gene3D" id="3.30.530.20">
    <property type="match status" value="1"/>
</dbReference>
<evidence type="ECO:0000313" key="2">
    <source>
        <dbReference type="Proteomes" id="UP000267187"/>
    </source>
</evidence>
<dbReference type="InterPro" id="IPR023393">
    <property type="entry name" value="START-like_dom_sf"/>
</dbReference>
<dbReference type="SUPFAM" id="SSF55961">
    <property type="entry name" value="Bet v1-like"/>
    <property type="match status" value="1"/>
</dbReference>
<dbReference type="OrthoDB" id="5735475at2"/>
<accession>A0A3M0A9J8</accession>
<organism evidence="1 2">
    <name type="scientific">Umboniibacter marinipuniceus</name>
    <dbReference type="NCBI Taxonomy" id="569599"/>
    <lineage>
        <taxon>Bacteria</taxon>
        <taxon>Pseudomonadati</taxon>
        <taxon>Pseudomonadota</taxon>
        <taxon>Gammaproteobacteria</taxon>
        <taxon>Cellvibrionales</taxon>
        <taxon>Cellvibrionaceae</taxon>
        <taxon>Umboniibacter</taxon>
    </lineage>
</organism>
<keyword evidence="2" id="KW-1185">Reference proteome</keyword>
<reference evidence="1 2" key="1">
    <citation type="submission" date="2018-10" db="EMBL/GenBank/DDBJ databases">
        <title>Genomic Encyclopedia of Type Strains, Phase IV (KMG-IV): sequencing the most valuable type-strain genomes for metagenomic binning, comparative biology and taxonomic classification.</title>
        <authorList>
            <person name="Goeker M."/>
        </authorList>
    </citation>
    <scope>NUCLEOTIDE SEQUENCE [LARGE SCALE GENOMIC DNA]</scope>
    <source>
        <strain evidence="1 2">DSM 25080</strain>
    </source>
</reference>
<dbReference type="EMBL" id="REFJ01000002">
    <property type="protein sequence ID" value="RMA80974.1"/>
    <property type="molecule type" value="Genomic_DNA"/>
</dbReference>
<protein>
    <recommendedName>
        <fullName evidence="3">Activator of Hsp90 ATPase-like protein</fullName>
    </recommendedName>
</protein>
<proteinExistence type="predicted"/>
<dbReference type="AlphaFoldDB" id="A0A3M0A9J8"/>
<name>A0A3M0A9J8_9GAMM</name>
<dbReference type="Proteomes" id="UP000267187">
    <property type="component" value="Unassembled WGS sequence"/>
</dbReference>
<evidence type="ECO:0008006" key="3">
    <source>
        <dbReference type="Google" id="ProtNLM"/>
    </source>
</evidence>
<gene>
    <name evidence="1" type="ORF">DFR27_0764</name>
</gene>